<dbReference type="EMBL" id="JABWDY010020873">
    <property type="protein sequence ID" value="KAF5192834.1"/>
    <property type="molecule type" value="Genomic_DNA"/>
</dbReference>
<keyword evidence="2" id="KW-0812">Transmembrane</keyword>
<comment type="caution">
    <text evidence="3">The sequence shown here is derived from an EMBL/GenBank/DDBJ whole genome shotgun (WGS) entry which is preliminary data.</text>
</comment>
<gene>
    <name evidence="3" type="ORF">FRX31_017582</name>
</gene>
<dbReference type="AlphaFoldDB" id="A0A7J6W628"/>
<feature type="transmembrane region" description="Helical" evidence="2">
    <location>
        <begin position="127"/>
        <end position="147"/>
    </location>
</feature>
<name>A0A7J6W628_THATH</name>
<organism evidence="3 4">
    <name type="scientific">Thalictrum thalictroides</name>
    <name type="common">Rue-anemone</name>
    <name type="synonym">Anemone thalictroides</name>
    <dbReference type="NCBI Taxonomy" id="46969"/>
    <lineage>
        <taxon>Eukaryota</taxon>
        <taxon>Viridiplantae</taxon>
        <taxon>Streptophyta</taxon>
        <taxon>Embryophyta</taxon>
        <taxon>Tracheophyta</taxon>
        <taxon>Spermatophyta</taxon>
        <taxon>Magnoliopsida</taxon>
        <taxon>Ranunculales</taxon>
        <taxon>Ranunculaceae</taxon>
        <taxon>Thalictroideae</taxon>
        <taxon>Thalictrum</taxon>
    </lineage>
</organism>
<keyword evidence="2" id="KW-0472">Membrane</keyword>
<protein>
    <submittedName>
        <fullName evidence="3">Uncharacterized protein</fullName>
    </submittedName>
</protein>
<keyword evidence="2" id="KW-1133">Transmembrane helix</keyword>
<keyword evidence="1" id="KW-0175">Coiled coil</keyword>
<evidence type="ECO:0000313" key="3">
    <source>
        <dbReference type="EMBL" id="KAF5192834.1"/>
    </source>
</evidence>
<feature type="coiled-coil region" evidence="1">
    <location>
        <begin position="71"/>
        <end position="118"/>
    </location>
</feature>
<accession>A0A7J6W628</accession>
<proteinExistence type="predicted"/>
<reference evidence="3 4" key="1">
    <citation type="submission" date="2020-06" db="EMBL/GenBank/DDBJ databases">
        <title>Transcriptomic and genomic resources for Thalictrum thalictroides and T. hernandezii: Facilitating candidate gene discovery in an emerging model plant lineage.</title>
        <authorList>
            <person name="Arias T."/>
            <person name="Riano-Pachon D.M."/>
            <person name="Di Stilio V.S."/>
        </authorList>
    </citation>
    <scope>NUCLEOTIDE SEQUENCE [LARGE SCALE GENOMIC DNA]</scope>
    <source>
        <strain evidence="4">cv. WT478/WT964</strain>
        <tissue evidence="3">Leaves</tissue>
    </source>
</reference>
<evidence type="ECO:0000313" key="4">
    <source>
        <dbReference type="Proteomes" id="UP000554482"/>
    </source>
</evidence>
<dbReference type="Proteomes" id="UP000554482">
    <property type="component" value="Unassembled WGS sequence"/>
</dbReference>
<evidence type="ECO:0000256" key="2">
    <source>
        <dbReference type="SAM" id="Phobius"/>
    </source>
</evidence>
<dbReference type="OrthoDB" id="1991383at2759"/>
<evidence type="ECO:0000256" key="1">
    <source>
        <dbReference type="SAM" id="Coils"/>
    </source>
</evidence>
<keyword evidence="4" id="KW-1185">Reference proteome</keyword>
<sequence length="148" mass="17448">MVADESANNYVIVRETQSYVEKFLRLTDILESIKNDQQKVDFFFSNVDELRRIIAELEKVGCNVVAFKKWLDEMESSMLLLRDKKETEEELAYVEKRLAEINLKLAEEGELLAELNRMLAEMSLSRFFRYVLLFVWCVVGCVLVKYLF</sequence>